<gene>
    <name evidence="4" type="ORF">C5748_16865</name>
</gene>
<organism evidence="4 5">
    <name type="scientific">Phyllobacterium phragmitis</name>
    <dbReference type="NCBI Taxonomy" id="2670329"/>
    <lineage>
        <taxon>Bacteria</taxon>
        <taxon>Pseudomonadati</taxon>
        <taxon>Pseudomonadota</taxon>
        <taxon>Alphaproteobacteria</taxon>
        <taxon>Hyphomicrobiales</taxon>
        <taxon>Phyllobacteriaceae</taxon>
        <taxon>Phyllobacterium</taxon>
    </lineage>
</organism>
<dbReference type="SUPFAM" id="SSF46785">
    <property type="entry name" value="Winged helix' DNA-binding domain"/>
    <property type="match status" value="1"/>
</dbReference>
<dbReference type="AlphaFoldDB" id="A0A2S9IPJ6"/>
<comment type="caution">
    <text evidence="4">The sequence shown here is derived from an EMBL/GenBank/DDBJ whole genome shotgun (WGS) entry which is preliminary data.</text>
</comment>
<evidence type="ECO:0000259" key="3">
    <source>
        <dbReference type="Pfam" id="PF11800"/>
    </source>
</evidence>
<feature type="coiled-coil region" evidence="1">
    <location>
        <begin position="141"/>
        <end position="168"/>
    </location>
</feature>
<keyword evidence="1" id="KW-0175">Coiled coil</keyword>
<proteinExistence type="predicted"/>
<protein>
    <submittedName>
        <fullName evidence="4">Replication initiation protein RepC</fullName>
    </submittedName>
</protein>
<dbReference type="NCBIfam" id="NF010396">
    <property type="entry name" value="PRK13824.1"/>
    <property type="match status" value="1"/>
</dbReference>
<evidence type="ECO:0000256" key="1">
    <source>
        <dbReference type="SAM" id="Coils"/>
    </source>
</evidence>
<dbReference type="RefSeq" id="WP_105743088.1">
    <property type="nucleotide sequence ID" value="NZ_PVBR01000012.1"/>
</dbReference>
<dbReference type="InterPro" id="IPR047611">
    <property type="entry name" value="RepABC_RepC"/>
</dbReference>
<dbReference type="Pfam" id="PF03428">
    <property type="entry name" value="RP-C"/>
    <property type="match status" value="1"/>
</dbReference>
<evidence type="ECO:0000313" key="5">
    <source>
        <dbReference type="Proteomes" id="UP000239434"/>
    </source>
</evidence>
<dbReference type="InterPro" id="IPR021760">
    <property type="entry name" value="RepC_C"/>
</dbReference>
<name>A0A2S9IPJ6_9HYPH</name>
<sequence length="398" mass="44360">MEINKITTPFGRRPISFALLASQIEAQEIPRGKTADKWRIYRRLCEGKAIIGISDRSLAVLNALLTFYPETDLSQEHGLVVFPSNAQLALRAHGMADTTLRRHLAALVDCGLIIRRDSPNGKRYARRGRGGGIDEAFGFSLAPLLARAEEFEQAAEQVQAESRALRLTRQRITLYRRDIQKLIEAAQQEGICGHWDVLWKRFRSIVEAIPRRAVIADLEPIAAKLAALRQDIDKQLESHMNASDISGNESQNGRQQSNSDTEILFESDKSLGKDLKKKTADNCQATEPSRTYPLDLILRACPEITDYAPDGINNWRDLMITATQVKEYLGISPSAYRDALQAHGQENVAVIIACILQRARHIGSAGGYLRRLTQKAREGEFSMRPMIMAALKANGTTA</sequence>
<dbReference type="Proteomes" id="UP000239434">
    <property type="component" value="Unassembled WGS sequence"/>
</dbReference>
<dbReference type="Pfam" id="PF11800">
    <property type="entry name" value="RP-C_C"/>
    <property type="match status" value="1"/>
</dbReference>
<keyword evidence="5" id="KW-1185">Reference proteome</keyword>
<evidence type="ECO:0000313" key="4">
    <source>
        <dbReference type="EMBL" id="PRD42449.1"/>
    </source>
</evidence>
<feature type="domain" description="Plasmid replication protein C N-terminal" evidence="2">
    <location>
        <begin position="13"/>
        <end position="186"/>
    </location>
</feature>
<dbReference type="InterPro" id="IPR005090">
    <property type="entry name" value="RepC_N"/>
</dbReference>
<reference evidence="4 5" key="1">
    <citation type="submission" date="2018-02" db="EMBL/GenBank/DDBJ databases">
        <title>The draft genome of Phyllobacterium sp. 1N-3.</title>
        <authorList>
            <person name="Liu L."/>
            <person name="Li L."/>
            <person name="Zhang X."/>
            <person name="Wang T."/>
            <person name="Liang L."/>
        </authorList>
    </citation>
    <scope>NUCLEOTIDE SEQUENCE [LARGE SCALE GENOMIC DNA]</scope>
    <source>
        <strain evidence="4 5">1N-3</strain>
    </source>
</reference>
<evidence type="ECO:0000259" key="2">
    <source>
        <dbReference type="Pfam" id="PF03428"/>
    </source>
</evidence>
<dbReference type="EMBL" id="PVBR01000012">
    <property type="protein sequence ID" value="PRD42449.1"/>
    <property type="molecule type" value="Genomic_DNA"/>
</dbReference>
<feature type="domain" description="Plasmid replication protein C C-terminal" evidence="3">
    <location>
        <begin position="293"/>
        <end position="392"/>
    </location>
</feature>
<accession>A0A2S9IPJ6</accession>
<dbReference type="NCBIfam" id="NF040974">
    <property type="entry name" value="RepABC_RepC"/>
    <property type="match status" value="1"/>
</dbReference>
<dbReference type="InterPro" id="IPR036390">
    <property type="entry name" value="WH_DNA-bd_sf"/>
</dbReference>